<dbReference type="InterPro" id="IPR023828">
    <property type="entry name" value="Peptidase_S8_Ser-AS"/>
</dbReference>
<dbReference type="KEGG" id="cre:CHLRE_05g242100v5"/>
<evidence type="ECO:0000259" key="9">
    <source>
        <dbReference type="Pfam" id="PF00082"/>
    </source>
</evidence>
<dbReference type="InterPro" id="IPR015500">
    <property type="entry name" value="Peptidase_S8_subtilisin-rel"/>
</dbReference>
<evidence type="ECO:0000256" key="8">
    <source>
        <dbReference type="SAM" id="SignalP"/>
    </source>
</evidence>
<evidence type="ECO:0000256" key="2">
    <source>
        <dbReference type="ARBA" id="ARBA00022670"/>
    </source>
</evidence>
<comment type="similarity">
    <text evidence="1 6">Belongs to the peptidase S8 family.</text>
</comment>
<dbReference type="SUPFAM" id="SSF52743">
    <property type="entry name" value="Subtilisin-like"/>
    <property type="match status" value="1"/>
</dbReference>
<keyword evidence="3 6" id="KW-0378">Hydrolase</keyword>
<feature type="active site" description="Charge relay system" evidence="5 6">
    <location>
        <position position="437"/>
    </location>
</feature>
<dbReference type="SUPFAM" id="SSF49785">
    <property type="entry name" value="Galactose-binding domain-like"/>
    <property type="match status" value="1"/>
</dbReference>
<evidence type="ECO:0000313" key="10">
    <source>
        <dbReference type="EMBL" id="PNW83474.1"/>
    </source>
</evidence>
<feature type="active site" description="Charge relay system" evidence="5 6">
    <location>
        <position position="915"/>
    </location>
</feature>
<evidence type="ECO:0000313" key="11">
    <source>
        <dbReference type="Proteomes" id="UP000006906"/>
    </source>
</evidence>
<dbReference type="RefSeq" id="XP_042924730.1">
    <property type="nucleotide sequence ID" value="XM_043062417.1"/>
</dbReference>
<dbReference type="Gene3D" id="2.60.120.380">
    <property type="match status" value="1"/>
</dbReference>
<evidence type="ECO:0000256" key="6">
    <source>
        <dbReference type="PROSITE-ProRule" id="PRU01240"/>
    </source>
</evidence>
<keyword evidence="2 6" id="KW-0645">Protease</keyword>
<feature type="signal peptide" evidence="8">
    <location>
        <begin position="1"/>
        <end position="26"/>
    </location>
</feature>
<sequence>MRPRLLSGLLLLLVGGQPWLKQWAWAQRVAELRTGIIELRTWPDVTAAAAAAAWGPGGGIGSQASTRSAAVSGGGDAGAAGLDSGAAVEATGAFGLFLVAYTPGPQQLRLRRSLTSRGARLLAHLRPHTWVVAMTAEAAEQVAVESGAAMAPLGPPHRIDPEWQPLLREVEAVAAEAEAEAGMVAAQRRRRQLLGGGSDAGGEVAGEEEEDTELVAAVAVEVGRRAARALSQLQPLAGPGGPGALGSECRRRRQAAEQQPTEQGPGQGQGQEEAGSGSAAPPLPMYGVLVTLLPVPQLTAAAVGDLAADLPAALAAQLGLTQRQQGAGAGAALPPCWPLVEAPRRPCGSGGGSGPPLLQVHVCAQHLPAAVAWLSGLWQAQWLEPQWAPQLHNAVANIIAQTGGLLSLSQYTAPLAVRKPYWDAGLDGTGEVVGVTDTGVDMTSCYFYDSQYGPALAALAANSTPGPFTLPMPAARKVVAYSVVQGAAYGDPGSGAHGTHTSGTVAGAVPAGGPGGPSGLGSGYRLDNATGAVPGARLSVIDISTAGGGLTVPSPMDQTLLQVHASAGVSITSDSWGVLSRDYTAAANDFDRYLWSHGDHVALVAAGNYGQSPGLRSGQVTHPAAAKNVIAVGSCLHSPPFTFYYPFYTVRGRRLGSGQAWSQQVWPIECRDVGARDFLTGVGGPSGRNATLELVAVSGWSLQPRPPPDPATGTLAQQQGEDGGGELPAPGPSPAPAGPAAFSSSCSLPPGLVASGALAGAVAVAPASPNCSLVEQVLALQRAGAAAVLLGYTEPSNPPTPVLVSSPSAALNSTGVTIPVGYITQSLCSWLLGNMSASSRPVTFSVSLSASQGINSVASFSSAGPALDGRVKPDLVAPGFQLTSAWKTGAGAGAGAGTTQGDTCGVSVAARSGTSMSTPTAAGHTALVRQYLRTGFYPTGSPADAAAAPFTPSGMLLKAMVIAGAKSMEGGEAMATRAPLGPPPDAYQGWGRLSLPDTLPLPGLTPAGFSLQVADRGQFTASGQQAALTGITATGDGPISIVLTWYDYVSYPNALVKLVNDLDLAVSLTPPAGAASSAASVLLGNNPEDAASPSPDRLNTVERVWLSAPPPGAALTITVTAADLPSLLLSADANHTDALLPQRWAVAVVGHFSGTLASELNPAYVRQGQLGLLQPPPPKASSPRPRKSPPPSASPPALPPTSPSPSRSPTPSPKKPAGGGKSPKAPSPSPSPSATGGSAGKKKKPPPPERGGKSPPPPKKRGRS</sequence>
<name>A0A2K3DSF8_CHLRE</name>
<proteinExistence type="inferred from homology"/>
<keyword evidence="11" id="KW-1185">Reference proteome</keyword>
<keyword evidence="8" id="KW-0732">Signal</keyword>
<feature type="region of interest" description="Disordered" evidence="7">
    <location>
        <begin position="233"/>
        <end position="280"/>
    </location>
</feature>
<protein>
    <recommendedName>
        <fullName evidence="9">Peptidase S8/S53 domain-containing protein</fullName>
    </recommendedName>
</protein>
<dbReference type="ExpressionAtlas" id="A0A2K3DSF8">
    <property type="expression patterns" value="baseline and differential"/>
</dbReference>
<dbReference type="AlphaFoldDB" id="A0A2K3DSF8"/>
<gene>
    <name evidence="10" type="ORF">CHLRE_05g242100v5</name>
</gene>
<feature type="chain" id="PRO_5014340543" description="Peptidase S8/S53 domain-containing protein" evidence="8">
    <location>
        <begin position="27"/>
        <end position="1264"/>
    </location>
</feature>
<dbReference type="EMBL" id="CM008966">
    <property type="protein sequence ID" value="PNW83474.1"/>
    <property type="molecule type" value="Genomic_DNA"/>
</dbReference>
<dbReference type="Pfam" id="PF00082">
    <property type="entry name" value="Peptidase_S8"/>
    <property type="match status" value="1"/>
</dbReference>
<dbReference type="Gene3D" id="3.40.50.200">
    <property type="entry name" value="Peptidase S8/S53 domain"/>
    <property type="match status" value="2"/>
</dbReference>
<dbReference type="PANTHER" id="PTHR43399">
    <property type="entry name" value="SUBTILISIN-RELATED"/>
    <property type="match status" value="1"/>
</dbReference>
<dbReference type="Proteomes" id="UP000006906">
    <property type="component" value="Chromosome 5"/>
</dbReference>
<feature type="domain" description="Peptidase S8/S53" evidence="9">
    <location>
        <begin position="428"/>
        <end position="940"/>
    </location>
</feature>
<dbReference type="PANTHER" id="PTHR43399:SF4">
    <property type="entry name" value="CELL WALL-ASSOCIATED PROTEASE"/>
    <property type="match status" value="1"/>
</dbReference>
<accession>A0A2K3DSF8</accession>
<evidence type="ECO:0000256" key="4">
    <source>
        <dbReference type="ARBA" id="ARBA00022825"/>
    </source>
</evidence>
<dbReference type="InterPro" id="IPR008979">
    <property type="entry name" value="Galactose-bd-like_sf"/>
</dbReference>
<dbReference type="PROSITE" id="PS51892">
    <property type="entry name" value="SUBTILASE"/>
    <property type="match status" value="1"/>
</dbReference>
<evidence type="ECO:0000256" key="1">
    <source>
        <dbReference type="ARBA" id="ARBA00011073"/>
    </source>
</evidence>
<dbReference type="GO" id="GO:0004252">
    <property type="term" value="F:serine-type endopeptidase activity"/>
    <property type="evidence" value="ECO:0000318"/>
    <property type="project" value="GO_Central"/>
</dbReference>
<dbReference type="InterPro" id="IPR000209">
    <property type="entry name" value="Peptidase_S8/S53_dom"/>
</dbReference>
<feature type="active site" description="Charge relay system" evidence="5 6">
    <location>
        <position position="497"/>
    </location>
</feature>
<dbReference type="OrthoDB" id="534383at2759"/>
<evidence type="ECO:0000256" key="7">
    <source>
        <dbReference type="SAM" id="MobiDB-lite"/>
    </source>
</evidence>
<reference evidence="10 11" key="1">
    <citation type="journal article" date="2007" name="Science">
        <title>The Chlamydomonas genome reveals the evolution of key animal and plant functions.</title>
        <authorList>
            <person name="Merchant S.S."/>
            <person name="Prochnik S.E."/>
            <person name="Vallon O."/>
            <person name="Harris E.H."/>
            <person name="Karpowicz S.J."/>
            <person name="Witman G.B."/>
            <person name="Terry A."/>
            <person name="Salamov A."/>
            <person name="Fritz-Laylin L.K."/>
            <person name="Marechal-Drouard L."/>
            <person name="Marshall W.F."/>
            <person name="Qu L.H."/>
            <person name="Nelson D.R."/>
            <person name="Sanderfoot A.A."/>
            <person name="Spalding M.H."/>
            <person name="Kapitonov V.V."/>
            <person name="Ren Q."/>
            <person name="Ferris P."/>
            <person name="Lindquist E."/>
            <person name="Shapiro H."/>
            <person name="Lucas S.M."/>
            <person name="Grimwood J."/>
            <person name="Schmutz J."/>
            <person name="Cardol P."/>
            <person name="Cerutti H."/>
            <person name="Chanfreau G."/>
            <person name="Chen C.L."/>
            <person name="Cognat V."/>
            <person name="Croft M.T."/>
            <person name="Dent R."/>
            <person name="Dutcher S."/>
            <person name="Fernandez E."/>
            <person name="Fukuzawa H."/>
            <person name="Gonzalez-Ballester D."/>
            <person name="Gonzalez-Halphen D."/>
            <person name="Hallmann A."/>
            <person name="Hanikenne M."/>
            <person name="Hippler M."/>
            <person name="Inwood W."/>
            <person name="Jabbari K."/>
            <person name="Kalanon M."/>
            <person name="Kuras R."/>
            <person name="Lefebvre P.A."/>
            <person name="Lemaire S.D."/>
            <person name="Lobanov A.V."/>
            <person name="Lohr M."/>
            <person name="Manuell A."/>
            <person name="Meier I."/>
            <person name="Mets L."/>
            <person name="Mittag M."/>
            <person name="Mittelmeier T."/>
            <person name="Moroney J.V."/>
            <person name="Moseley J."/>
            <person name="Napoli C."/>
            <person name="Nedelcu A.M."/>
            <person name="Niyogi K."/>
            <person name="Novoselov S.V."/>
            <person name="Paulsen I.T."/>
            <person name="Pazour G."/>
            <person name="Purton S."/>
            <person name="Ral J.P."/>
            <person name="Riano-Pachon D.M."/>
            <person name="Riekhof W."/>
            <person name="Rymarquis L."/>
            <person name="Schroda M."/>
            <person name="Stern D."/>
            <person name="Umen J."/>
            <person name="Willows R."/>
            <person name="Wilson N."/>
            <person name="Zimmer S.L."/>
            <person name="Allmer J."/>
            <person name="Balk J."/>
            <person name="Bisova K."/>
            <person name="Chen C.J."/>
            <person name="Elias M."/>
            <person name="Gendler K."/>
            <person name="Hauser C."/>
            <person name="Lamb M.R."/>
            <person name="Ledford H."/>
            <person name="Long J.C."/>
            <person name="Minagawa J."/>
            <person name="Page M.D."/>
            <person name="Pan J."/>
            <person name="Pootakham W."/>
            <person name="Roje S."/>
            <person name="Rose A."/>
            <person name="Stahlberg E."/>
            <person name="Terauchi A.M."/>
            <person name="Yang P."/>
            <person name="Ball S."/>
            <person name="Bowler C."/>
            <person name="Dieckmann C.L."/>
            <person name="Gladyshev V.N."/>
            <person name="Green P."/>
            <person name="Jorgensen R."/>
            <person name="Mayfield S."/>
            <person name="Mueller-Roeber B."/>
            <person name="Rajamani S."/>
            <person name="Sayre R.T."/>
            <person name="Brokstein P."/>
            <person name="Dubchak I."/>
            <person name="Goodstein D."/>
            <person name="Hornick L."/>
            <person name="Huang Y.W."/>
            <person name="Jhaveri J."/>
            <person name="Luo Y."/>
            <person name="Martinez D."/>
            <person name="Ngau W.C."/>
            <person name="Otillar B."/>
            <person name="Poliakov A."/>
            <person name="Porter A."/>
            <person name="Szajkowski L."/>
            <person name="Werner G."/>
            <person name="Zhou K."/>
            <person name="Grigoriev I.V."/>
            <person name="Rokhsar D.S."/>
            <person name="Grossman A.R."/>
        </authorList>
    </citation>
    <scope>NUCLEOTIDE SEQUENCE [LARGE SCALE GENOMIC DNA]</scope>
    <source>
        <strain evidence="11">CC-503</strain>
    </source>
</reference>
<dbReference type="GO" id="GO:0006508">
    <property type="term" value="P:proteolysis"/>
    <property type="evidence" value="ECO:0000318"/>
    <property type="project" value="GO_Central"/>
</dbReference>
<dbReference type="Gramene" id="PNW83474">
    <property type="protein sequence ID" value="PNW83474"/>
    <property type="gene ID" value="CHLRE_05g242100v5"/>
</dbReference>
<dbReference type="PROSITE" id="PS00138">
    <property type="entry name" value="SUBTILASE_SER"/>
    <property type="match status" value="1"/>
</dbReference>
<feature type="region of interest" description="Disordered" evidence="7">
    <location>
        <begin position="1169"/>
        <end position="1264"/>
    </location>
</feature>
<organism evidence="10 11">
    <name type="scientific">Chlamydomonas reinhardtii</name>
    <name type="common">Chlamydomonas smithii</name>
    <dbReference type="NCBI Taxonomy" id="3055"/>
    <lineage>
        <taxon>Eukaryota</taxon>
        <taxon>Viridiplantae</taxon>
        <taxon>Chlorophyta</taxon>
        <taxon>core chlorophytes</taxon>
        <taxon>Chlorophyceae</taxon>
        <taxon>CS clade</taxon>
        <taxon>Chlamydomonadales</taxon>
        <taxon>Chlamydomonadaceae</taxon>
        <taxon>Chlamydomonas</taxon>
    </lineage>
</organism>
<keyword evidence="4 6" id="KW-0720">Serine protease</keyword>
<dbReference type="STRING" id="3055.A0A2K3DSF8"/>
<evidence type="ECO:0000256" key="3">
    <source>
        <dbReference type="ARBA" id="ARBA00022801"/>
    </source>
</evidence>
<evidence type="ECO:0000256" key="5">
    <source>
        <dbReference type="PIRSR" id="PIRSR615500-1"/>
    </source>
</evidence>
<dbReference type="InterPro" id="IPR036852">
    <property type="entry name" value="Peptidase_S8/S53_dom_sf"/>
</dbReference>
<feature type="compositionally biased region" description="Pro residues" evidence="7">
    <location>
        <begin position="1188"/>
        <end position="1214"/>
    </location>
</feature>
<dbReference type="GeneID" id="66053447"/>
<feature type="region of interest" description="Disordered" evidence="7">
    <location>
        <begin position="700"/>
        <end position="742"/>
    </location>
</feature>
<feature type="compositionally biased region" description="Low complexity" evidence="7">
    <location>
        <begin position="256"/>
        <end position="280"/>
    </location>
</feature>
<dbReference type="InParanoid" id="A0A2K3DSF8"/>
<dbReference type="PRINTS" id="PR00723">
    <property type="entry name" value="SUBTILISIN"/>
</dbReference>
<dbReference type="InterPro" id="IPR051048">
    <property type="entry name" value="Peptidase_S8/S53_subtilisin"/>
</dbReference>